<reference evidence="3" key="1">
    <citation type="submission" date="2016-10" db="EMBL/GenBank/DDBJ databases">
        <authorList>
            <person name="Varghese N."/>
            <person name="Submissions S."/>
        </authorList>
    </citation>
    <scope>NUCLEOTIDE SEQUENCE [LARGE SCALE GENOMIC DNA]</scope>
    <source>
        <strain evidence="3">CGMCC 1.7062</strain>
    </source>
</reference>
<evidence type="ECO:0000256" key="1">
    <source>
        <dbReference type="SAM" id="Phobius"/>
    </source>
</evidence>
<name>A0A1H5U6W6_9VIBR</name>
<gene>
    <name evidence="2" type="ORF">SAMN04488244_10340</name>
</gene>
<accession>A0A1H5U6W6</accession>
<dbReference type="RefSeq" id="WP_103879023.1">
    <property type="nucleotide sequence ID" value="NZ_FNVG01000003.1"/>
</dbReference>
<protein>
    <submittedName>
        <fullName evidence="2">MSHA biogenesis protein MshP</fullName>
    </submittedName>
</protein>
<keyword evidence="1" id="KW-0812">Transmembrane</keyword>
<dbReference type="Proteomes" id="UP000236721">
    <property type="component" value="Unassembled WGS sequence"/>
</dbReference>
<evidence type="ECO:0000313" key="2">
    <source>
        <dbReference type="EMBL" id="SEF70763.1"/>
    </source>
</evidence>
<proteinExistence type="predicted"/>
<keyword evidence="1" id="KW-0472">Membrane</keyword>
<keyword evidence="3" id="KW-1185">Reference proteome</keyword>
<keyword evidence="1" id="KW-1133">Transmembrane helix</keyword>
<sequence length="157" mass="17052">MSPKKRSQKGSVYIVAIFVVVVMGMLAMNLNRIQWSGNDTLSRELIGTKASLLASSGVEWALTQLYPLGQPGSSAELAVRCNNLSPELSTAASYLTAQVDKSCRALFIQCETVTGGETALIPEELQYFKVTSRALCGDTKGFDIERQQEAWVKGVSQ</sequence>
<organism evidence="2 3">
    <name type="scientific">Vibrio hangzhouensis</name>
    <dbReference type="NCBI Taxonomy" id="462991"/>
    <lineage>
        <taxon>Bacteria</taxon>
        <taxon>Pseudomonadati</taxon>
        <taxon>Pseudomonadota</taxon>
        <taxon>Gammaproteobacteria</taxon>
        <taxon>Vibrionales</taxon>
        <taxon>Vibrionaceae</taxon>
        <taxon>Vibrio</taxon>
    </lineage>
</organism>
<dbReference type="AlphaFoldDB" id="A0A1H5U6W6"/>
<feature type="transmembrane region" description="Helical" evidence="1">
    <location>
        <begin position="12"/>
        <end position="30"/>
    </location>
</feature>
<dbReference type="EMBL" id="FNVG01000003">
    <property type="protein sequence ID" value="SEF70763.1"/>
    <property type="molecule type" value="Genomic_DNA"/>
</dbReference>
<evidence type="ECO:0000313" key="3">
    <source>
        <dbReference type="Proteomes" id="UP000236721"/>
    </source>
</evidence>
<dbReference type="OrthoDB" id="6401889at2"/>